<dbReference type="PROSITE" id="PS50928">
    <property type="entry name" value="ABC_TM1"/>
    <property type="match status" value="1"/>
</dbReference>
<dbReference type="InterPro" id="IPR000515">
    <property type="entry name" value="MetI-like"/>
</dbReference>
<evidence type="ECO:0000256" key="4">
    <source>
        <dbReference type="ARBA" id="ARBA00022596"/>
    </source>
</evidence>
<keyword evidence="12" id="KW-1185">Reference proteome</keyword>
<dbReference type="Pfam" id="PF00528">
    <property type="entry name" value="BPD_transp_1"/>
    <property type="match status" value="1"/>
</dbReference>
<feature type="transmembrane region" description="Helical" evidence="9">
    <location>
        <begin position="214"/>
        <end position="233"/>
    </location>
</feature>
<feature type="transmembrane region" description="Helical" evidence="9">
    <location>
        <begin position="57"/>
        <end position="81"/>
    </location>
</feature>
<dbReference type="SUPFAM" id="SSF161098">
    <property type="entry name" value="MetI-like"/>
    <property type="match status" value="1"/>
</dbReference>
<dbReference type="GO" id="GO:0015675">
    <property type="term" value="P:nickel cation transport"/>
    <property type="evidence" value="ECO:0007669"/>
    <property type="project" value="UniProtKB-KW"/>
</dbReference>
<evidence type="ECO:0000256" key="3">
    <source>
        <dbReference type="ARBA" id="ARBA00022475"/>
    </source>
</evidence>
<feature type="transmembrane region" description="Helical" evidence="9">
    <location>
        <begin position="88"/>
        <end position="113"/>
    </location>
</feature>
<keyword evidence="7" id="KW-0921">Nickel transport</keyword>
<evidence type="ECO:0000256" key="5">
    <source>
        <dbReference type="ARBA" id="ARBA00022692"/>
    </source>
</evidence>
<keyword evidence="7" id="KW-0406">Ion transport</keyword>
<keyword evidence="5 9" id="KW-0812">Transmembrane</keyword>
<evidence type="ECO:0000313" key="11">
    <source>
        <dbReference type="EMBL" id="RAI82772.1"/>
    </source>
</evidence>
<keyword evidence="4" id="KW-0533">Nickel</keyword>
<dbReference type="GO" id="GO:0005886">
    <property type="term" value="C:plasma membrane"/>
    <property type="evidence" value="ECO:0007669"/>
    <property type="project" value="UniProtKB-SubCell"/>
</dbReference>
<keyword evidence="2 9" id="KW-0813">Transport</keyword>
<dbReference type="InterPro" id="IPR035906">
    <property type="entry name" value="MetI-like_sf"/>
</dbReference>
<dbReference type="Proteomes" id="UP000229523">
    <property type="component" value="Unassembled WGS sequence"/>
</dbReference>
<protein>
    <submittedName>
        <fullName evidence="11">ABC transporter permease</fullName>
    </submittedName>
</protein>
<evidence type="ECO:0000256" key="7">
    <source>
        <dbReference type="ARBA" id="ARBA00023112"/>
    </source>
</evidence>
<feature type="transmembrane region" description="Helical" evidence="9">
    <location>
        <begin position="171"/>
        <end position="194"/>
    </location>
</feature>
<gene>
    <name evidence="11" type="ORF">BFS35_003560</name>
</gene>
<keyword evidence="6 9" id="KW-1133">Transmembrane helix</keyword>
<feature type="transmembrane region" description="Helical" evidence="9">
    <location>
        <begin position="7"/>
        <end position="25"/>
    </location>
</feature>
<proteinExistence type="inferred from homology"/>
<dbReference type="PANTHER" id="PTHR30151">
    <property type="entry name" value="ALKANE SULFONATE ABC TRANSPORTER-RELATED, MEMBRANE SUBUNIT"/>
    <property type="match status" value="1"/>
</dbReference>
<evidence type="ECO:0000256" key="8">
    <source>
        <dbReference type="ARBA" id="ARBA00023136"/>
    </source>
</evidence>
<evidence type="ECO:0000256" key="9">
    <source>
        <dbReference type="RuleBase" id="RU363032"/>
    </source>
</evidence>
<dbReference type="AlphaFoldDB" id="A0A2G5NS79"/>
<sequence length="246" mass="28038">MIKAIKFSLFMICLLLVWEGLVWLLKVDPFTLPAPSAIAKSFVVDFPEYFPHLLPTIQLVLLGLFCSIICGVLFAVILNLIPVLNDYIYPLLIMSQNIPVIVIAPLLVIWFGFGLLPKLIVITLICFFPITVSLLEGFHETDKDLKKYMQMMGASRMELFTKLEWPNSMPFFFNGLKIAGTYSVMGAIISEWLGSDKGLGKFMILAQRAFQVDQVFVAIVWIIIFALIIYIVIEAIKRFVLRWNHE</sequence>
<name>A0A2G5NS79_9STAP</name>
<comment type="subcellular location">
    <subcellularLocation>
        <location evidence="1 9">Cell membrane</location>
        <topology evidence="1 9">Multi-pass membrane protein</topology>
    </subcellularLocation>
</comment>
<accession>A0A2G5NS79</accession>
<evidence type="ECO:0000256" key="2">
    <source>
        <dbReference type="ARBA" id="ARBA00022448"/>
    </source>
</evidence>
<evidence type="ECO:0000256" key="1">
    <source>
        <dbReference type="ARBA" id="ARBA00004651"/>
    </source>
</evidence>
<comment type="caution">
    <text evidence="11">The sequence shown here is derived from an EMBL/GenBank/DDBJ whole genome shotgun (WGS) entry which is preliminary data.</text>
</comment>
<evidence type="ECO:0000256" key="6">
    <source>
        <dbReference type="ARBA" id="ARBA00022989"/>
    </source>
</evidence>
<dbReference type="Gene3D" id="1.10.3720.10">
    <property type="entry name" value="MetI-like"/>
    <property type="match status" value="1"/>
</dbReference>
<feature type="domain" description="ABC transmembrane type-1" evidence="10">
    <location>
        <begin position="53"/>
        <end position="233"/>
    </location>
</feature>
<dbReference type="CDD" id="cd06261">
    <property type="entry name" value="TM_PBP2"/>
    <property type="match status" value="1"/>
</dbReference>
<reference evidence="11 12" key="1">
    <citation type="journal article" date="2018" name="Front. Microbiol.">
        <title>Description and Comparative Genomics of Macrococcus caseolyticus subsp. hominis subsp. nov., Macrococcus goetzii sp. nov., Macrococcus epidermidis sp. nov., and Macrococcus bohemicus sp. nov., Novel Macrococci From Human Clinical Material With Virulence Potential and Suspected Uptake of Foreign DNA by Natural Transformation.</title>
        <authorList>
            <person name="Maslanova I."/>
            <person name="Wertheimer Z."/>
            <person name="Sedlacek I."/>
            <person name="Svec P."/>
            <person name="Indrakova A."/>
            <person name="Kovarovic V."/>
            <person name="Schumann P."/>
            <person name="Sproer C."/>
            <person name="Kralova S."/>
            <person name="Sedo O."/>
            <person name="Kristofova L."/>
            <person name="Vrbovska V."/>
            <person name="Fuzik T."/>
            <person name="Petras P."/>
            <person name="Zdrahal Z."/>
            <person name="Ruzickova V."/>
            <person name="Doskar J."/>
            <person name="Pantucek R."/>
        </authorList>
    </citation>
    <scope>NUCLEOTIDE SEQUENCE [LARGE SCALE GENOMIC DNA]</scope>
    <source>
        <strain evidence="11 12">CCM 4927</strain>
    </source>
</reference>
<dbReference type="EMBL" id="MJBI02000001">
    <property type="protein sequence ID" value="RAI82772.1"/>
    <property type="molecule type" value="Genomic_DNA"/>
</dbReference>
<evidence type="ECO:0000259" key="10">
    <source>
        <dbReference type="PROSITE" id="PS50928"/>
    </source>
</evidence>
<dbReference type="PANTHER" id="PTHR30151:SF20">
    <property type="entry name" value="ABC TRANSPORTER PERMEASE PROTEIN HI_0355-RELATED"/>
    <property type="match status" value="1"/>
</dbReference>
<keyword evidence="8 9" id="KW-0472">Membrane</keyword>
<feature type="transmembrane region" description="Helical" evidence="9">
    <location>
        <begin position="119"/>
        <end position="138"/>
    </location>
</feature>
<comment type="similarity">
    <text evidence="9">Belongs to the binding-protein-dependent transport system permease family.</text>
</comment>
<evidence type="ECO:0000313" key="12">
    <source>
        <dbReference type="Proteomes" id="UP000229523"/>
    </source>
</evidence>
<organism evidence="11 12">
    <name type="scientific">Macrococcoides goetzii</name>
    <dbReference type="NCBI Taxonomy" id="1891097"/>
    <lineage>
        <taxon>Bacteria</taxon>
        <taxon>Bacillati</taxon>
        <taxon>Bacillota</taxon>
        <taxon>Bacilli</taxon>
        <taxon>Bacillales</taxon>
        <taxon>Staphylococcaceae</taxon>
        <taxon>Macrococcoides</taxon>
    </lineage>
</organism>
<dbReference type="GO" id="GO:0055085">
    <property type="term" value="P:transmembrane transport"/>
    <property type="evidence" value="ECO:0007669"/>
    <property type="project" value="InterPro"/>
</dbReference>
<keyword evidence="3" id="KW-1003">Cell membrane</keyword>